<proteinExistence type="inferred from homology"/>
<evidence type="ECO:0000256" key="5">
    <source>
        <dbReference type="ARBA" id="ARBA00022840"/>
    </source>
</evidence>
<evidence type="ECO:0000256" key="6">
    <source>
        <dbReference type="ARBA" id="ARBA00022970"/>
    </source>
</evidence>
<dbReference type="RefSeq" id="WP_129969039.1">
    <property type="nucleotide sequence ID" value="NZ_JACCEW010000002.1"/>
</dbReference>
<dbReference type="AlphaFoldDB" id="A0A853F8Z8"/>
<evidence type="ECO:0000256" key="2">
    <source>
        <dbReference type="ARBA" id="ARBA00022448"/>
    </source>
</evidence>
<dbReference type="InterPro" id="IPR027417">
    <property type="entry name" value="P-loop_NTPase"/>
</dbReference>
<dbReference type="Gene3D" id="3.40.50.300">
    <property type="entry name" value="P-loop containing nucleotide triphosphate hydrolases"/>
    <property type="match status" value="1"/>
</dbReference>
<dbReference type="InterPro" id="IPR003439">
    <property type="entry name" value="ABC_transporter-like_ATP-bd"/>
</dbReference>
<evidence type="ECO:0000256" key="4">
    <source>
        <dbReference type="ARBA" id="ARBA00022741"/>
    </source>
</evidence>
<name>A0A853F8Z8_9BURK</name>
<dbReference type="Pfam" id="PF00005">
    <property type="entry name" value="ABC_tran"/>
    <property type="match status" value="1"/>
</dbReference>
<dbReference type="PANTHER" id="PTHR43820">
    <property type="entry name" value="HIGH-AFFINITY BRANCHED-CHAIN AMINO ACID TRANSPORT ATP-BINDING PROTEIN LIVF"/>
    <property type="match status" value="1"/>
</dbReference>
<comment type="caution">
    <text evidence="8">The sequence shown here is derived from an EMBL/GenBank/DDBJ whole genome shotgun (WGS) entry which is preliminary data.</text>
</comment>
<keyword evidence="3" id="KW-1003">Cell membrane</keyword>
<keyword evidence="2" id="KW-0813">Transport</keyword>
<evidence type="ECO:0000313" key="9">
    <source>
        <dbReference type="Proteomes" id="UP000580517"/>
    </source>
</evidence>
<evidence type="ECO:0000259" key="7">
    <source>
        <dbReference type="PROSITE" id="PS50893"/>
    </source>
</evidence>
<sequence length="236" mass="26103">MLDVQDIHVFYGQSHVIQGVSLTVRQGEVVCLLGRNGAGKSTTMKSIMGLVPARGGRIVFKGQDITALPTHRIADRNICFVPEDRGIFRLLTVEENLKLAAHAGSDWSLDDIYRVFPRLHERRRNGGGQLSGGEQQMLAIGRALMNAPELLILDEPVEGLAPVIVDEIVERLKLIRERGIAILLIEQNLEVCTQLADRHYILESGRIVYENDNAGFTADNGIKDKYLSVGAETPPR</sequence>
<keyword evidence="4" id="KW-0547">Nucleotide-binding</keyword>
<organism evidence="8 9">
    <name type="scientific">Allopusillimonas soli</name>
    <dbReference type="NCBI Taxonomy" id="659016"/>
    <lineage>
        <taxon>Bacteria</taxon>
        <taxon>Pseudomonadati</taxon>
        <taxon>Pseudomonadota</taxon>
        <taxon>Betaproteobacteria</taxon>
        <taxon>Burkholderiales</taxon>
        <taxon>Alcaligenaceae</taxon>
        <taxon>Allopusillimonas</taxon>
    </lineage>
</organism>
<dbReference type="SMART" id="SM00382">
    <property type="entry name" value="AAA"/>
    <property type="match status" value="1"/>
</dbReference>
<dbReference type="InterPro" id="IPR017871">
    <property type="entry name" value="ABC_transporter-like_CS"/>
</dbReference>
<dbReference type="GO" id="GO:0016887">
    <property type="term" value="F:ATP hydrolysis activity"/>
    <property type="evidence" value="ECO:0007669"/>
    <property type="project" value="InterPro"/>
</dbReference>
<dbReference type="SUPFAM" id="SSF52540">
    <property type="entry name" value="P-loop containing nucleoside triphosphate hydrolases"/>
    <property type="match status" value="1"/>
</dbReference>
<feature type="domain" description="ABC transporter" evidence="7">
    <location>
        <begin position="2"/>
        <end position="229"/>
    </location>
</feature>
<dbReference type="GO" id="GO:0015807">
    <property type="term" value="P:L-amino acid transport"/>
    <property type="evidence" value="ECO:0007669"/>
    <property type="project" value="TreeGrafter"/>
</dbReference>
<evidence type="ECO:0000256" key="3">
    <source>
        <dbReference type="ARBA" id="ARBA00022475"/>
    </source>
</evidence>
<evidence type="ECO:0000313" key="8">
    <source>
        <dbReference type="EMBL" id="NYT37144.1"/>
    </source>
</evidence>
<dbReference type="InterPro" id="IPR052156">
    <property type="entry name" value="BCAA_Transport_ATP-bd_LivF"/>
</dbReference>
<dbReference type="Proteomes" id="UP000580517">
    <property type="component" value="Unassembled WGS sequence"/>
</dbReference>
<keyword evidence="9" id="KW-1185">Reference proteome</keyword>
<keyword evidence="6" id="KW-0029">Amino-acid transport</keyword>
<reference evidence="8 9" key="1">
    <citation type="submission" date="2020-07" db="EMBL/GenBank/DDBJ databases">
        <title>Taxonomic revisions and descriptions of new bacterial species based on genomic comparisons in the high-G+C-content subgroup of the family Alcaligenaceae.</title>
        <authorList>
            <person name="Szabo A."/>
            <person name="Felfoldi T."/>
        </authorList>
    </citation>
    <scope>NUCLEOTIDE SEQUENCE [LARGE SCALE GENOMIC DNA]</scope>
    <source>
        <strain evidence="8 9">DSM 25264</strain>
    </source>
</reference>
<dbReference type="GO" id="GO:0005524">
    <property type="term" value="F:ATP binding"/>
    <property type="evidence" value="ECO:0007669"/>
    <property type="project" value="UniProtKB-KW"/>
</dbReference>
<dbReference type="PROSITE" id="PS50893">
    <property type="entry name" value="ABC_TRANSPORTER_2"/>
    <property type="match status" value="1"/>
</dbReference>
<keyword evidence="5 8" id="KW-0067">ATP-binding</keyword>
<accession>A0A853F8Z8</accession>
<dbReference type="CDD" id="cd03224">
    <property type="entry name" value="ABC_TM1139_LivF_branched"/>
    <property type="match status" value="1"/>
</dbReference>
<dbReference type="GO" id="GO:0015658">
    <property type="term" value="F:branched-chain amino acid transmembrane transporter activity"/>
    <property type="evidence" value="ECO:0007669"/>
    <property type="project" value="TreeGrafter"/>
</dbReference>
<gene>
    <name evidence="8" type="ORF">H0A68_09685</name>
</gene>
<evidence type="ECO:0000256" key="1">
    <source>
        <dbReference type="ARBA" id="ARBA00005417"/>
    </source>
</evidence>
<protein>
    <submittedName>
        <fullName evidence="8">ABC transporter ATP-binding protein</fullName>
    </submittedName>
</protein>
<dbReference type="EMBL" id="JACCEW010000002">
    <property type="protein sequence ID" value="NYT37144.1"/>
    <property type="molecule type" value="Genomic_DNA"/>
</dbReference>
<comment type="similarity">
    <text evidence="1">Belongs to the ABC transporter superfamily.</text>
</comment>
<dbReference type="PROSITE" id="PS00211">
    <property type="entry name" value="ABC_TRANSPORTER_1"/>
    <property type="match status" value="1"/>
</dbReference>
<dbReference type="PANTHER" id="PTHR43820:SF2">
    <property type="entry name" value="ABC TRANSPORTER ATP-BINDING PROTEIN"/>
    <property type="match status" value="1"/>
</dbReference>
<keyword evidence="3" id="KW-0472">Membrane</keyword>
<dbReference type="OrthoDB" id="9776369at2"/>
<dbReference type="InterPro" id="IPR003593">
    <property type="entry name" value="AAA+_ATPase"/>
</dbReference>